<accession>A0A0K1Q430</accession>
<dbReference type="KEGG" id="llu:AKJ09_07152"/>
<dbReference type="AlphaFoldDB" id="A0A0K1Q430"/>
<protein>
    <submittedName>
        <fullName evidence="1">Uncharacterized protein</fullName>
    </submittedName>
</protein>
<sequence>MYCEAATWRIAIRLWIIHQPPGERPFAVLMDPASSEWRHEPTHFRKFGQVGARSGG</sequence>
<gene>
    <name evidence="1" type="ORF">AKJ09_07152</name>
</gene>
<evidence type="ECO:0000313" key="2">
    <source>
        <dbReference type="Proteomes" id="UP000064967"/>
    </source>
</evidence>
<organism evidence="1 2">
    <name type="scientific">Labilithrix luteola</name>
    <dbReference type="NCBI Taxonomy" id="1391654"/>
    <lineage>
        <taxon>Bacteria</taxon>
        <taxon>Pseudomonadati</taxon>
        <taxon>Myxococcota</taxon>
        <taxon>Polyangia</taxon>
        <taxon>Polyangiales</taxon>
        <taxon>Labilitrichaceae</taxon>
        <taxon>Labilithrix</taxon>
    </lineage>
</organism>
<name>A0A0K1Q430_9BACT</name>
<dbReference type="EMBL" id="CP012333">
    <property type="protein sequence ID" value="AKV00489.1"/>
    <property type="molecule type" value="Genomic_DNA"/>
</dbReference>
<dbReference type="Proteomes" id="UP000064967">
    <property type="component" value="Chromosome"/>
</dbReference>
<evidence type="ECO:0000313" key="1">
    <source>
        <dbReference type="EMBL" id="AKV00489.1"/>
    </source>
</evidence>
<keyword evidence="2" id="KW-1185">Reference proteome</keyword>
<reference evidence="1 2" key="1">
    <citation type="submission" date="2015-08" db="EMBL/GenBank/DDBJ databases">
        <authorList>
            <person name="Babu N.S."/>
            <person name="Beckwith C.J."/>
            <person name="Beseler K.G."/>
            <person name="Brison A."/>
            <person name="Carone J.V."/>
            <person name="Caskin T.P."/>
            <person name="Diamond M."/>
            <person name="Durham M.E."/>
            <person name="Foxe J.M."/>
            <person name="Go M."/>
            <person name="Henderson B.A."/>
            <person name="Jones I.B."/>
            <person name="McGettigan J.A."/>
            <person name="Micheletti S.J."/>
            <person name="Nasrallah M.E."/>
            <person name="Ortiz D."/>
            <person name="Piller C.R."/>
            <person name="Privatt S.R."/>
            <person name="Schneider S.L."/>
            <person name="Sharp S."/>
            <person name="Smith T.C."/>
            <person name="Stanton J.D."/>
            <person name="Ullery H.E."/>
            <person name="Wilson R.J."/>
            <person name="Serrano M.G."/>
            <person name="Buck G."/>
            <person name="Lee V."/>
            <person name="Wang Y."/>
            <person name="Carvalho R."/>
            <person name="Voegtly L."/>
            <person name="Shi R."/>
            <person name="Duckworth R."/>
            <person name="Johnson A."/>
            <person name="Loviza R."/>
            <person name="Walstead R."/>
            <person name="Shah Z."/>
            <person name="Kiflezghi M."/>
            <person name="Wade K."/>
            <person name="Ball S.L."/>
            <person name="Bradley K.W."/>
            <person name="Asai D.J."/>
            <person name="Bowman C.A."/>
            <person name="Russell D.A."/>
            <person name="Pope W.H."/>
            <person name="Jacobs-Sera D."/>
            <person name="Hendrix R.W."/>
            <person name="Hatfull G.F."/>
        </authorList>
    </citation>
    <scope>NUCLEOTIDE SEQUENCE [LARGE SCALE GENOMIC DNA]</scope>
    <source>
        <strain evidence="1 2">DSM 27648</strain>
    </source>
</reference>
<proteinExistence type="predicted"/>